<dbReference type="PANTHER" id="PTHR30489">
    <property type="entry name" value="LIPOPROTEIN-RELEASING SYSTEM TRANSMEMBRANE PROTEIN LOLE"/>
    <property type="match status" value="1"/>
</dbReference>
<dbReference type="InterPro" id="IPR051447">
    <property type="entry name" value="Lipoprotein-release_system"/>
</dbReference>
<dbReference type="NCBIfam" id="NF008357">
    <property type="entry name" value="PRK11146.1"/>
    <property type="match status" value="1"/>
</dbReference>
<dbReference type="InterPro" id="IPR025857">
    <property type="entry name" value="MacB_PCD"/>
</dbReference>
<keyword evidence="7 8" id="KW-0472">Membrane</keyword>
<feature type="transmembrane region" description="Helical" evidence="8">
    <location>
        <begin position="20"/>
        <end position="46"/>
    </location>
</feature>
<reference evidence="11 12" key="1">
    <citation type="submission" date="2019-04" db="EMBL/GenBank/DDBJ databases">
        <title>Salinimonas iocasae sp. nov., a halophilic bacterium isolated from the outer tube casing of tubeworms in Okinawa Trough.</title>
        <authorList>
            <person name="Zhang H."/>
            <person name="Wang H."/>
            <person name="Li C."/>
        </authorList>
    </citation>
    <scope>NUCLEOTIDE SEQUENCE [LARGE SCALE GENOMIC DNA]</scope>
    <source>
        <strain evidence="11 12">KX18D6</strain>
    </source>
</reference>
<keyword evidence="4" id="KW-1003">Cell membrane</keyword>
<protein>
    <submittedName>
        <fullName evidence="11">Lipoprotein-releasing ABC transporter permease subunit LolE</fullName>
    </submittedName>
</protein>
<dbReference type="InterPro" id="IPR003838">
    <property type="entry name" value="ABC3_permease_C"/>
</dbReference>
<comment type="subcellular location">
    <subcellularLocation>
        <location evidence="1">Cell membrane</location>
        <topology evidence="1">Multi-pass membrane protein</topology>
    </subcellularLocation>
</comment>
<dbReference type="RefSeq" id="WP_139756527.1">
    <property type="nucleotide sequence ID" value="NZ_CP039852.1"/>
</dbReference>
<keyword evidence="5 8" id="KW-0812">Transmembrane</keyword>
<dbReference type="InterPro" id="IPR011925">
    <property type="entry name" value="LolCE_TM"/>
</dbReference>
<dbReference type="PANTHER" id="PTHR30489:SF0">
    <property type="entry name" value="LIPOPROTEIN-RELEASING SYSTEM TRANSMEMBRANE PROTEIN LOLE"/>
    <property type="match status" value="1"/>
</dbReference>
<keyword evidence="11" id="KW-0449">Lipoprotein</keyword>
<evidence type="ECO:0000256" key="8">
    <source>
        <dbReference type="SAM" id="Phobius"/>
    </source>
</evidence>
<accession>A0A5B7YDU1</accession>
<evidence type="ECO:0000256" key="1">
    <source>
        <dbReference type="ARBA" id="ARBA00004651"/>
    </source>
</evidence>
<keyword evidence="12" id="KW-1185">Reference proteome</keyword>
<gene>
    <name evidence="11" type="primary">lolE</name>
    <name evidence="11" type="ORF">FBQ74_09890</name>
</gene>
<keyword evidence="6 8" id="KW-1133">Transmembrane helix</keyword>
<evidence type="ECO:0000259" key="9">
    <source>
        <dbReference type="Pfam" id="PF02687"/>
    </source>
</evidence>
<keyword evidence="3" id="KW-0813">Transport</keyword>
<dbReference type="EMBL" id="CP039852">
    <property type="protein sequence ID" value="QCZ93784.1"/>
    <property type="molecule type" value="Genomic_DNA"/>
</dbReference>
<evidence type="ECO:0000313" key="11">
    <source>
        <dbReference type="EMBL" id="QCZ93784.1"/>
    </source>
</evidence>
<evidence type="ECO:0000256" key="2">
    <source>
        <dbReference type="ARBA" id="ARBA00005236"/>
    </source>
</evidence>
<name>A0A5B7YDU1_9ALTE</name>
<dbReference type="KEGG" id="salk:FBQ74_09890"/>
<dbReference type="AlphaFoldDB" id="A0A5B7YDU1"/>
<evidence type="ECO:0000256" key="3">
    <source>
        <dbReference type="ARBA" id="ARBA00022448"/>
    </source>
</evidence>
<dbReference type="Pfam" id="PF02687">
    <property type="entry name" value="FtsX"/>
    <property type="match status" value="1"/>
</dbReference>
<evidence type="ECO:0000256" key="7">
    <source>
        <dbReference type="ARBA" id="ARBA00023136"/>
    </source>
</evidence>
<feature type="transmembrane region" description="Helical" evidence="8">
    <location>
        <begin position="378"/>
        <end position="397"/>
    </location>
</feature>
<organism evidence="11 12">
    <name type="scientific">Salinimonas iocasae</name>
    <dbReference type="NCBI Taxonomy" id="2572577"/>
    <lineage>
        <taxon>Bacteria</taxon>
        <taxon>Pseudomonadati</taxon>
        <taxon>Pseudomonadota</taxon>
        <taxon>Gammaproteobacteria</taxon>
        <taxon>Alteromonadales</taxon>
        <taxon>Alteromonadaceae</taxon>
        <taxon>Alteromonas/Salinimonas group</taxon>
        <taxon>Salinimonas</taxon>
    </lineage>
</organism>
<feature type="domain" description="ABC3 transporter permease C-terminal" evidence="9">
    <location>
        <begin position="272"/>
        <end position="404"/>
    </location>
</feature>
<feature type="domain" description="MacB-like periplasmic core" evidence="10">
    <location>
        <begin position="26"/>
        <end position="237"/>
    </location>
</feature>
<evidence type="ECO:0000256" key="6">
    <source>
        <dbReference type="ARBA" id="ARBA00022989"/>
    </source>
</evidence>
<comment type="similarity">
    <text evidence="2">Belongs to the ABC-4 integral membrane protein family. LolC/E subfamily.</text>
</comment>
<dbReference type="GO" id="GO:0098797">
    <property type="term" value="C:plasma membrane protein complex"/>
    <property type="evidence" value="ECO:0007669"/>
    <property type="project" value="TreeGrafter"/>
</dbReference>
<feature type="transmembrane region" description="Helical" evidence="8">
    <location>
        <begin position="322"/>
        <end position="344"/>
    </location>
</feature>
<feature type="transmembrane region" description="Helical" evidence="8">
    <location>
        <begin position="268"/>
        <end position="290"/>
    </location>
</feature>
<dbReference type="Pfam" id="PF12704">
    <property type="entry name" value="MacB_PCD"/>
    <property type="match status" value="1"/>
</dbReference>
<evidence type="ECO:0000256" key="4">
    <source>
        <dbReference type="ARBA" id="ARBA00022475"/>
    </source>
</evidence>
<evidence type="ECO:0000313" key="12">
    <source>
        <dbReference type="Proteomes" id="UP000304912"/>
    </source>
</evidence>
<dbReference type="OrthoDB" id="9808461at2"/>
<evidence type="ECO:0000259" key="10">
    <source>
        <dbReference type="Pfam" id="PF12704"/>
    </source>
</evidence>
<dbReference type="Proteomes" id="UP000304912">
    <property type="component" value="Chromosome"/>
</dbReference>
<dbReference type="NCBIfam" id="TIGR02212">
    <property type="entry name" value="lolCE"/>
    <property type="match status" value="1"/>
</dbReference>
<proteinExistence type="inferred from homology"/>
<evidence type="ECO:0000256" key="5">
    <source>
        <dbReference type="ARBA" id="ARBA00022692"/>
    </source>
</evidence>
<dbReference type="GO" id="GO:0042953">
    <property type="term" value="P:lipoprotein transport"/>
    <property type="evidence" value="ECO:0007669"/>
    <property type="project" value="InterPro"/>
</dbReference>
<sequence length="411" mass="44747">MSLTWLLAKRFRQAKQKNRYISFISFSSTFGIGLGCFVLIVLLSVMNGFERELTHRILAVLPHGELYSVSDEGIHDWQSVATRFEADPRVSAVSPYTKITGMLQQGSDLKPVELTGINTEYAKDATWLQQVESQDWQRFKAAQNTVLLGQGILQKLSLQPGDTVSVLVPVSTRDLTFKAPKLIKLTVAGAITIGGEMDNHLGMMHLSAASQHAGIKSGAQGLRFTLNDPFSARETMRDIGYSFPQPVYMSDWTRTQGHLYNDIQLVRVVVYIVLTLVIAVACFNIVSTLVMSVREKRAAIAILKTMGATDSLIRRTFMMQGLINGLTGIVVGTALGVLTAPNLAAVVKGVELFLGTEILSGDIYFINFLPSQLQLMDVIVTVVVALILVVLATLYPASTAAKVAPASALNG</sequence>
<dbReference type="GO" id="GO:0044874">
    <property type="term" value="P:lipoprotein localization to outer membrane"/>
    <property type="evidence" value="ECO:0007669"/>
    <property type="project" value="TreeGrafter"/>
</dbReference>